<comment type="caution">
    <text evidence="3">The sequence shown here is derived from an EMBL/GenBank/DDBJ whole genome shotgun (WGS) entry which is preliminary data.</text>
</comment>
<dbReference type="EMBL" id="WXYO01000008">
    <property type="protein sequence ID" value="NAS13990.1"/>
    <property type="molecule type" value="Genomic_DNA"/>
</dbReference>
<dbReference type="Gene3D" id="2.60.120.1130">
    <property type="match status" value="1"/>
</dbReference>
<organism evidence="3 4">
    <name type="scientific">Poritiphilus flavus</name>
    <dbReference type="NCBI Taxonomy" id="2697053"/>
    <lineage>
        <taxon>Bacteria</taxon>
        <taxon>Pseudomonadati</taxon>
        <taxon>Bacteroidota</taxon>
        <taxon>Flavobacteriia</taxon>
        <taxon>Flavobacteriales</taxon>
        <taxon>Flavobacteriaceae</taxon>
        <taxon>Poritiphilus</taxon>
    </lineage>
</organism>
<feature type="domain" description="DUF3857" evidence="2">
    <location>
        <begin position="55"/>
        <end position="214"/>
    </location>
</feature>
<name>A0A6L9EGQ2_9FLAO</name>
<dbReference type="RefSeq" id="WP_161437023.1">
    <property type="nucleotide sequence ID" value="NZ_WXYO01000008.1"/>
</dbReference>
<dbReference type="Gene3D" id="2.60.40.3140">
    <property type="match status" value="1"/>
</dbReference>
<feature type="domain" description="Transglutaminase-like" evidence="1">
    <location>
        <begin position="277"/>
        <end position="378"/>
    </location>
</feature>
<evidence type="ECO:0000313" key="3">
    <source>
        <dbReference type="EMBL" id="NAS13990.1"/>
    </source>
</evidence>
<dbReference type="Pfam" id="PF12969">
    <property type="entry name" value="DUF3857"/>
    <property type="match status" value="1"/>
</dbReference>
<evidence type="ECO:0000313" key="4">
    <source>
        <dbReference type="Proteomes" id="UP000475249"/>
    </source>
</evidence>
<evidence type="ECO:0000259" key="1">
    <source>
        <dbReference type="Pfam" id="PF01841"/>
    </source>
</evidence>
<sequence>MRPFYIYLLLFCSLISFGQEADYRISAISPELLKNANAVYRLDEMKIHLNSSRDMRSTFKQVVTVLNELGNKHANMSVHYDKERKVKSIEAYVYDSNGKELERIKRKDFQDVSAVDGFSLYVDDRRLYYNYTPVQYPYTLEFSYEVETSDTGLFPSWYFLPGYTASVEKSIYSVSYGNESLKPIVKEHHLEGIEVTRTETPGITSFTARNIPAVKKESLSPSFRKIAPKVAIRLPKFHFKGYDAAIDSWDDLGVWIHNHLLKEQTELPEHTKTEIRGLMKGVTDPLEKAKIVYDYVQENTRYISVQIGIGGFKPISAMEVDRVKYGDCKGLSNYAKALLSVVGVDAYYVHVQAGPDKVDFEEDFADLVQGNHAILAIPYNDMYYWVDCTSQVHPFGFVGDFTDDRKVLVVKPDGGEIVKTVSYLNKENHQHTRARLSLNAQGGIQAEVSIQTRGTQYDNHFKIEDDTPEEIDKHYKEYWGNINNLKLESYSFKNDQDSVLFEENVTLIAENYASNSGERILFTPNAFNRNDYVPNRHRTRKLPFEIQRGYMDEDEFEIVLPEGYSIEAMPSPVKVETEFGHYLTELIHEEESGTILYKRSLFIKQGDYSKEKYKAYRAFRKQVAANDNAKIVLIRSKT</sequence>
<evidence type="ECO:0000259" key="2">
    <source>
        <dbReference type="Pfam" id="PF12969"/>
    </source>
</evidence>
<dbReference type="InterPro" id="IPR002931">
    <property type="entry name" value="Transglutaminase-like"/>
</dbReference>
<accession>A0A6L9EGQ2</accession>
<reference evidence="3 4" key="1">
    <citation type="submission" date="2020-01" db="EMBL/GenBank/DDBJ databases">
        <title>Bacteria diversity of Porities sp.</title>
        <authorList>
            <person name="Wang G."/>
        </authorList>
    </citation>
    <scope>NUCLEOTIDE SEQUENCE [LARGE SCALE GENOMIC DNA]</scope>
    <source>
        <strain evidence="3 4">R33</strain>
    </source>
</reference>
<dbReference type="Pfam" id="PF01841">
    <property type="entry name" value="Transglut_core"/>
    <property type="match status" value="1"/>
</dbReference>
<dbReference type="Proteomes" id="UP000475249">
    <property type="component" value="Unassembled WGS sequence"/>
</dbReference>
<dbReference type="InterPro" id="IPR038765">
    <property type="entry name" value="Papain-like_cys_pep_sf"/>
</dbReference>
<dbReference type="AlphaFoldDB" id="A0A6L9EGQ2"/>
<dbReference type="SUPFAM" id="SSF54001">
    <property type="entry name" value="Cysteine proteinases"/>
    <property type="match status" value="1"/>
</dbReference>
<protein>
    <submittedName>
        <fullName evidence="3">DUF3857 domain-containing protein</fullName>
    </submittedName>
</protein>
<proteinExistence type="predicted"/>
<keyword evidence="4" id="KW-1185">Reference proteome</keyword>
<dbReference type="Gene3D" id="3.10.620.30">
    <property type="match status" value="1"/>
</dbReference>
<dbReference type="InterPro" id="IPR024618">
    <property type="entry name" value="DUF3857"/>
</dbReference>
<gene>
    <name evidence="3" type="ORF">GTQ38_18400</name>
</gene>